<keyword evidence="2" id="KW-1185">Reference proteome</keyword>
<gene>
    <name evidence="1" type="ORF">RHMOL_Rhmol09G0021000</name>
</gene>
<reference evidence="1" key="1">
    <citation type="submission" date="2022-02" db="EMBL/GenBank/DDBJ databases">
        <title>Plant Genome Project.</title>
        <authorList>
            <person name="Zhang R.-G."/>
        </authorList>
    </citation>
    <scope>NUCLEOTIDE SEQUENCE</scope>
    <source>
        <strain evidence="1">AT1</strain>
    </source>
</reference>
<organism evidence="1 2">
    <name type="scientific">Rhododendron molle</name>
    <name type="common">Chinese azalea</name>
    <name type="synonym">Azalea mollis</name>
    <dbReference type="NCBI Taxonomy" id="49168"/>
    <lineage>
        <taxon>Eukaryota</taxon>
        <taxon>Viridiplantae</taxon>
        <taxon>Streptophyta</taxon>
        <taxon>Embryophyta</taxon>
        <taxon>Tracheophyta</taxon>
        <taxon>Spermatophyta</taxon>
        <taxon>Magnoliopsida</taxon>
        <taxon>eudicotyledons</taxon>
        <taxon>Gunneridae</taxon>
        <taxon>Pentapetalae</taxon>
        <taxon>asterids</taxon>
        <taxon>Ericales</taxon>
        <taxon>Ericaceae</taxon>
        <taxon>Ericoideae</taxon>
        <taxon>Rhodoreae</taxon>
        <taxon>Rhododendron</taxon>
    </lineage>
</organism>
<dbReference type="EMBL" id="CM046396">
    <property type="protein sequence ID" value="KAI8537402.1"/>
    <property type="molecule type" value="Genomic_DNA"/>
</dbReference>
<dbReference type="Proteomes" id="UP001062846">
    <property type="component" value="Chromosome 9"/>
</dbReference>
<accession>A0ACC0MA82</accession>
<comment type="caution">
    <text evidence="1">The sequence shown here is derived from an EMBL/GenBank/DDBJ whole genome shotgun (WGS) entry which is preliminary data.</text>
</comment>
<protein>
    <submittedName>
        <fullName evidence="1">Uncharacterized protein</fullName>
    </submittedName>
</protein>
<proteinExistence type="predicted"/>
<evidence type="ECO:0000313" key="1">
    <source>
        <dbReference type="EMBL" id="KAI8537402.1"/>
    </source>
</evidence>
<evidence type="ECO:0000313" key="2">
    <source>
        <dbReference type="Proteomes" id="UP001062846"/>
    </source>
</evidence>
<name>A0ACC0MA82_RHOML</name>
<sequence>MAGLQQTIGCKNGVWCRMICVFSVMLLLKVICIFFSCVHILPILWGSSCESVVIVGA</sequence>